<feature type="signal peptide" evidence="1">
    <location>
        <begin position="1"/>
        <end position="20"/>
    </location>
</feature>
<evidence type="ECO:0008006" key="4">
    <source>
        <dbReference type="Google" id="ProtNLM"/>
    </source>
</evidence>
<keyword evidence="3" id="KW-1185">Reference proteome</keyword>
<evidence type="ECO:0000313" key="3">
    <source>
        <dbReference type="Proteomes" id="UP001305521"/>
    </source>
</evidence>
<proteinExistence type="predicted"/>
<evidence type="ECO:0000256" key="1">
    <source>
        <dbReference type="SAM" id="SignalP"/>
    </source>
</evidence>
<dbReference type="Proteomes" id="UP001305521">
    <property type="component" value="Chromosome"/>
</dbReference>
<name>A0ABZ0PJP8_9PROT</name>
<keyword evidence="1" id="KW-0732">Signal</keyword>
<reference evidence="2 3" key="1">
    <citation type="submission" date="2023-11" db="EMBL/GenBank/DDBJ databases">
        <title>Arctic aerobic anoxygenic photoheterotroph Sediminicoccus rosea KRV36 adapts its photosynthesis to long days of polar summer.</title>
        <authorList>
            <person name="Tomasch J."/>
            <person name="Kopejtka K."/>
            <person name="Bily T."/>
            <person name="Gardiner A.T."/>
            <person name="Gardian Z."/>
            <person name="Shivaramu S."/>
            <person name="Koblizek M."/>
            <person name="Engelhardt F."/>
            <person name="Kaftan D."/>
        </authorList>
    </citation>
    <scope>NUCLEOTIDE SEQUENCE [LARGE SCALE GENOMIC DNA]</scope>
    <source>
        <strain evidence="2 3">R-30</strain>
    </source>
</reference>
<sequence length="119" mass="12294">MRRILALSAFACLLAGPALGASTLCGGRVEVLAVSPKWHEHAPGRAATGISVAVANRTGEAILLQPVLMTGGGRPQMGLPLMLVRQGQTVFALRLPEEQSAGLPPETLLRGLGASCRMG</sequence>
<evidence type="ECO:0000313" key="2">
    <source>
        <dbReference type="EMBL" id="WPB85553.1"/>
    </source>
</evidence>
<feature type="chain" id="PRO_5046881630" description="Copper chaperone PCu(A)C" evidence="1">
    <location>
        <begin position="21"/>
        <end position="119"/>
    </location>
</feature>
<gene>
    <name evidence="2" type="ORF">R9Z33_01470</name>
</gene>
<dbReference type="RefSeq" id="WP_318649524.1">
    <property type="nucleotide sequence ID" value="NZ_CP137852.1"/>
</dbReference>
<organism evidence="2 3">
    <name type="scientific">Sediminicoccus rosea</name>
    <dbReference type="NCBI Taxonomy" id="1225128"/>
    <lineage>
        <taxon>Bacteria</taxon>
        <taxon>Pseudomonadati</taxon>
        <taxon>Pseudomonadota</taxon>
        <taxon>Alphaproteobacteria</taxon>
        <taxon>Acetobacterales</taxon>
        <taxon>Roseomonadaceae</taxon>
        <taxon>Sediminicoccus</taxon>
    </lineage>
</organism>
<accession>A0ABZ0PJP8</accession>
<protein>
    <recommendedName>
        <fullName evidence="4">Copper chaperone PCu(A)C</fullName>
    </recommendedName>
</protein>
<dbReference type="EMBL" id="CP137852">
    <property type="protein sequence ID" value="WPB85553.1"/>
    <property type="molecule type" value="Genomic_DNA"/>
</dbReference>